<comment type="caution">
    <text evidence="8">The sequence shown here is derived from an EMBL/GenBank/DDBJ whole genome shotgun (WGS) entry which is preliminary data.</text>
</comment>
<keyword evidence="4 7" id="KW-1133">Transmembrane helix</keyword>
<feature type="region of interest" description="Disordered" evidence="6">
    <location>
        <begin position="152"/>
        <end position="209"/>
    </location>
</feature>
<evidence type="ECO:0000256" key="3">
    <source>
        <dbReference type="ARBA" id="ARBA00022692"/>
    </source>
</evidence>
<dbReference type="AlphaFoldDB" id="A0AAN5I7G1"/>
<dbReference type="PANTHER" id="PTHR31815:SF1">
    <property type="entry name" value="TRANSMEMBRANE PROTEIN 200C"/>
    <property type="match status" value="1"/>
</dbReference>
<evidence type="ECO:0000256" key="5">
    <source>
        <dbReference type="ARBA" id="ARBA00023136"/>
    </source>
</evidence>
<evidence type="ECO:0000256" key="4">
    <source>
        <dbReference type="ARBA" id="ARBA00022989"/>
    </source>
</evidence>
<keyword evidence="3 7" id="KW-0812">Transmembrane</keyword>
<keyword evidence="9" id="KW-1185">Reference proteome</keyword>
<evidence type="ECO:0000313" key="8">
    <source>
        <dbReference type="EMBL" id="GMR54314.1"/>
    </source>
</evidence>
<accession>A0AAN5I7G1</accession>
<evidence type="ECO:0000256" key="1">
    <source>
        <dbReference type="ARBA" id="ARBA00004141"/>
    </source>
</evidence>
<name>A0AAN5I7G1_9BILA</name>
<feature type="transmembrane region" description="Helical" evidence="7">
    <location>
        <begin position="52"/>
        <end position="76"/>
    </location>
</feature>
<evidence type="ECO:0000313" key="9">
    <source>
        <dbReference type="Proteomes" id="UP001328107"/>
    </source>
</evidence>
<evidence type="ECO:0000256" key="2">
    <source>
        <dbReference type="ARBA" id="ARBA00005308"/>
    </source>
</evidence>
<dbReference type="Pfam" id="PF10177">
    <property type="entry name" value="DUF2371"/>
    <property type="match status" value="1"/>
</dbReference>
<feature type="transmembrane region" description="Helical" evidence="7">
    <location>
        <begin position="110"/>
        <end position="131"/>
    </location>
</feature>
<keyword evidence="5 7" id="KW-0472">Membrane</keyword>
<feature type="non-terminal residue" evidence="8">
    <location>
        <position position="1"/>
    </location>
</feature>
<evidence type="ECO:0000256" key="7">
    <source>
        <dbReference type="SAM" id="Phobius"/>
    </source>
</evidence>
<sequence length="260" mass="28675">VSLGLGKINLADLNQLPGERAQLARLARPSKPIIEGPKFIIRKKADAKTVWAACRAVIFGCVVISIGLAMAILGYFDKHLSERIIEVPNSTSLLITHDRIVQYHLKSMQYIGPILMGIGTFVLIIACVITLESRDKHAQIITEESADARARRAQLEEARRRSTSSDLEATTDSRREKRPNGARTVRLMEEEKPATGDENDTERRIRPVGNTRQVRAEVHRVPRHLMLGASAPLADLDSLLDDPLSESPSAGNAPPETPNQ</sequence>
<dbReference type="InterPro" id="IPR018787">
    <property type="entry name" value="DUF2371_TMEM200"/>
</dbReference>
<dbReference type="PANTHER" id="PTHR31815">
    <property type="entry name" value="AGAP005329-PA"/>
    <property type="match status" value="1"/>
</dbReference>
<dbReference type="Proteomes" id="UP001328107">
    <property type="component" value="Unassembled WGS sequence"/>
</dbReference>
<reference evidence="9" key="1">
    <citation type="submission" date="2022-10" db="EMBL/GenBank/DDBJ databases">
        <title>Genome assembly of Pristionchus species.</title>
        <authorList>
            <person name="Yoshida K."/>
            <person name="Sommer R.J."/>
        </authorList>
    </citation>
    <scope>NUCLEOTIDE SEQUENCE [LARGE SCALE GENOMIC DNA]</scope>
    <source>
        <strain evidence="9">RS5460</strain>
    </source>
</reference>
<feature type="region of interest" description="Disordered" evidence="6">
    <location>
        <begin position="237"/>
        <end position="260"/>
    </location>
</feature>
<feature type="compositionally biased region" description="Basic and acidic residues" evidence="6">
    <location>
        <begin position="186"/>
        <end position="205"/>
    </location>
</feature>
<comment type="similarity">
    <text evidence="2">Belongs to the TMEM200 family.</text>
</comment>
<dbReference type="EMBL" id="BTRK01000005">
    <property type="protein sequence ID" value="GMR54314.1"/>
    <property type="molecule type" value="Genomic_DNA"/>
</dbReference>
<dbReference type="GO" id="GO:0016020">
    <property type="term" value="C:membrane"/>
    <property type="evidence" value="ECO:0007669"/>
    <property type="project" value="UniProtKB-SubCell"/>
</dbReference>
<protein>
    <submittedName>
        <fullName evidence="8">Uncharacterized protein</fullName>
    </submittedName>
</protein>
<proteinExistence type="inferred from homology"/>
<organism evidence="8 9">
    <name type="scientific">Pristionchus mayeri</name>
    <dbReference type="NCBI Taxonomy" id="1317129"/>
    <lineage>
        <taxon>Eukaryota</taxon>
        <taxon>Metazoa</taxon>
        <taxon>Ecdysozoa</taxon>
        <taxon>Nematoda</taxon>
        <taxon>Chromadorea</taxon>
        <taxon>Rhabditida</taxon>
        <taxon>Rhabditina</taxon>
        <taxon>Diplogasteromorpha</taxon>
        <taxon>Diplogasteroidea</taxon>
        <taxon>Neodiplogasteridae</taxon>
        <taxon>Pristionchus</taxon>
    </lineage>
</organism>
<gene>
    <name evidence="8" type="ORF">PMAYCL1PPCAC_24509</name>
</gene>
<evidence type="ECO:0000256" key="6">
    <source>
        <dbReference type="SAM" id="MobiDB-lite"/>
    </source>
</evidence>
<comment type="subcellular location">
    <subcellularLocation>
        <location evidence="1">Membrane</location>
        <topology evidence="1">Multi-pass membrane protein</topology>
    </subcellularLocation>
</comment>